<dbReference type="SUPFAM" id="SSF54928">
    <property type="entry name" value="RNA-binding domain, RBD"/>
    <property type="match status" value="1"/>
</dbReference>
<dbReference type="SMART" id="SM00360">
    <property type="entry name" value="RRM"/>
    <property type="match status" value="1"/>
</dbReference>
<evidence type="ECO:0000256" key="1">
    <source>
        <dbReference type="ARBA" id="ARBA00022884"/>
    </source>
</evidence>
<name>A0AAD5YW40_9AGAR</name>
<dbReference type="InterPro" id="IPR051229">
    <property type="entry name" value="ALYREF_mRNA_export"/>
</dbReference>
<dbReference type="Pfam" id="PF00076">
    <property type="entry name" value="RRM_1"/>
    <property type="match status" value="1"/>
</dbReference>
<dbReference type="EMBL" id="JANIEX010000356">
    <property type="protein sequence ID" value="KAJ3568261.1"/>
    <property type="molecule type" value="Genomic_DNA"/>
</dbReference>
<evidence type="ECO:0000259" key="3">
    <source>
        <dbReference type="PROSITE" id="PS50102"/>
    </source>
</evidence>
<keyword evidence="5" id="KW-1185">Reference proteome</keyword>
<dbReference type="InterPro" id="IPR012677">
    <property type="entry name" value="Nucleotide-bd_a/b_plait_sf"/>
</dbReference>
<evidence type="ECO:0000256" key="2">
    <source>
        <dbReference type="PROSITE-ProRule" id="PRU00176"/>
    </source>
</evidence>
<dbReference type="Gene3D" id="3.30.70.330">
    <property type="match status" value="1"/>
</dbReference>
<keyword evidence="1 2" id="KW-0694">RNA-binding</keyword>
<protein>
    <recommendedName>
        <fullName evidence="3">RRM domain-containing protein</fullName>
    </recommendedName>
</protein>
<evidence type="ECO:0000313" key="5">
    <source>
        <dbReference type="Proteomes" id="UP001213000"/>
    </source>
</evidence>
<dbReference type="PANTHER" id="PTHR19965:SF35">
    <property type="entry name" value="RNA ANNEALING PROTEIN YRA1"/>
    <property type="match status" value="1"/>
</dbReference>
<dbReference type="GO" id="GO:0003729">
    <property type="term" value="F:mRNA binding"/>
    <property type="evidence" value="ECO:0007669"/>
    <property type="project" value="TreeGrafter"/>
</dbReference>
<dbReference type="GO" id="GO:0005634">
    <property type="term" value="C:nucleus"/>
    <property type="evidence" value="ECO:0007669"/>
    <property type="project" value="TreeGrafter"/>
</dbReference>
<dbReference type="Proteomes" id="UP001213000">
    <property type="component" value="Unassembled WGS sequence"/>
</dbReference>
<organism evidence="4 5">
    <name type="scientific">Leucocoprinus birnbaumii</name>
    <dbReference type="NCBI Taxonomy" id="56174"/>
    <lineage>
        <taxon>Eukaryota</taxon>
        <taxon>Fungi</taxon>
        <taxon>Dikarya</taxon>
        <taxon>Basidiomycota</taxon>
        <taxon>Agaricomycotina</taxon>
        <taxon>Agaricomycetes</taxon>
        <taxon>Agaricomycetidae</taxon>
        <taxon>Agaricales</taxon>
        <taxon>Agaricineae</taxon>
        <taxon>Agaricaceae</taxon>
        <taxon>Leucocoprinus</taxon>
    </lineage>
</organism>
<proteinExistence type="predicted"/>
<dbReference type="PANTHER" id="PTHR19965">
    <property type="entry name" value="RNA AND EXPORT FACTOR BINDING PROTEIN"/>
    <property type="match status" value="1"/>
</dbReference>
<feature type="domain" description="RRM" evidence="3">
    <location>
        <begin position="65"/>
        <end position="144"/>
    </location>
</feature>
<dbReference type="PROSITE" id="PS50102">
    <property type="entry name" value="RRM"/>
    <property type="match status" value="1"/>
</dbReference>
<sequence>MQNGFNESHVHRLQAAAAARLNNFHGPKRQLLGNKAVPAPAWKTNIANGSVSSASAAAKGKEVGSKILLSKLPVDVTPAEVEDLFKKTVGPLKDMFLVYNNQGKSKGMAVVTFARSEDAALARQKYDGKIVDGRRRIKIEVICDGVPGPVDQAAAVPTLLDRLGGKVSDKTPASAMSSPSAPALTLQQRTQAPVITVAPTRRVRFKKGPKRLKKKHIALGGTTEAIGSHVKKGPVTKDDLDKEMEDYRAAAGGV</sequence>
<dbReference type="InterPro" id="IPR000504">
    <property type="entry name" value="RRM_dom"/>
</dbReference>
<gene>
    <name evidence="4" type="ORF">NP233_g5829</name>
</gene>
<accession>A0AAD5YW40</accession>
<dbReference type="AlphaFoldDB" id="A0AAD5YW40"/>
<evidence type="ECO:0000313" key="4">
    <source>
        <dbReference type="EMBL" id="KAJ3568261.1"/>
    </source>
</evidence>
<comment type="caution">
    <text evidence="4">The sequence shown here is derived from an EMBL/GenBank/DDBJ whole genome shotgun (WGS) entry which is preliminary data.</text>
</comment>
<reference evidence="4" key="1">
    <citation type="submission" date="2022-07" db="EMBL/GenBank/DDBJ databases">
        <title>Genome Sequence of Leucocoprinus birnbaumii.</title>
        <authorList>
            <person name="Buettner E."/>
        </authorList>
    </citation>
    <scope>NUCLEOTIDE SEQUENCE</scope>
    <source>
        <strain evidence="4">VT141</strain>
    </source>
</reference>
<dbReference type="InterPro" id="IPR035979">
    <property type="entry name" value="RBD_domain_sf"/>
</dbReference>